<keyword evidence="2" id="KW-0812">Transmembrane</keyword>
<evidence type="ECO:0000256" key="1">
    <source>
        <dbReference type="SAM" id="MobiDB-lite"/>
    </source>
</evidence>
<dbReference type="PROSITE" id="PS00036">
    <property type="entry name" value="BZIP_BASIC"/>
    <property type="match status" value="1"/>
</dbReference>
<protein>
    <recommendedName>
        <fullName evidence="3">BZIP domain-containing protein</fullName>
    </recommendedName>
</protein>
<proteinExistence type="predicted"/>
<gene>
    <name evidence="4" type="ORF">B0A55_05101</name>
</gene>
<feature type="transmembrane region" description="Helical" evidence="2">
    <location>
        <begin position="499"/>
        <end position="517"/>
    </location>
</feature>
<keyword evidence="2" id="KW-0472">Membrane</keyword>
<feature type="domain" description="BZIP" evidence="3">
    <location>
        <begin position="58"/>
        <end position="73"/>
    </location>
</feature>
<dbReference type="SUPFAM" id="SSF49785">
    <property type="entry name" value="Galactose-binding domain-like"/>
    <property type="match status" value="1"/>
</dbReference>
<dbReference type="Pfam" id="PF08547">
    <property type="entry name" value="CIA30"/>
    <property type="match status" value="1"/>
</dbReference>
<dbReference type="PANTHER" id="PTHR39607">
    <property type="entry name" value="XANTHOCILLIN BIOSYNTHESIS CLUSTER TRANSCRIPTION FACTOR XANC-RELATED"/>
    <property type="match status" value="1"/>
</dbReference>
<dbReference type="EMBL" id="NAJQ01000216">
    <property type="protein sequence ID" value="TKA74708.1"/>
    <property type="molecule type" value="Genomic_DNA"/>
</dbReference>
<dbReference type="InterPro" id="IPR004827">
    <property type="entry name" value="bZIP"/>
</dbReference>
<keyword evidence="5" id="KW-1185">Reference proteome</keyword>
<dbReference type="InterPro" id="IPR052635">
    <property type="entry name" value="Sec_Metab_Biosynth_Reg"/>
</dbReference>
<dbReference type="InterPro" id="IPR013857">
    <property type="entry name" value="NADH-UbQ_OxRdtase-assoc_prot30"/>
</dbReference>
<evidence type="ECO:0000259" key="3">
    <source>
        <dbReference type="PROSITE" id="PS00036"/>
    </source>
</evidence>
<accession>A0A4U0XGU8</accession>
<evidence type="ECO:0000313" key="5">
    <source>
        <dbReference type="Proteomes" id="UP000309340"/>
    </source>
</evidence>
<organism evidence="4 5">
    <name type="scientific">Friedmanniomyces simplex</name>
    <dbReference type="NCBI Taxonomy" id="329884"/>
    <lineage>
        <taxon>Eukaryota</taxon>
        <taxon>Fungi</taxon>
        <taxon>Dikarya</taxon>
        <taxon>Ascomycota</taxon>
        <taxon>Pezizomycotina</taxon>
        <taxon>Dothideomycetes</taxon>
        <taxon>Dothideomycetidae</taxon>
        <taxon>Mycosphaerellales</taxon>
        <taxon>Teratosphaeriaceae</taxon>
        <taxon>Friedmanniomyces</taxon>
    </lineage>
</organism>
<dbReference type="GO" id="GO:0003700">
    <property type="term" value="F:DNA-binding transcription factor activity"/>
    <property type="evidence" value="ECO:0007669"/>
    <property type="project" value="InterPro"/>
</dbReference>
<keyword evidence="2" id="KW-1133">Transmembrane helix</keyword>
<comment type="caution">
    <text evidence="4">The sequence shown here is derived from an EMBL/GenBank/DDBJ whole genome shotgun (WGS) entry which is preliminary data.</text>
</comment>
<dbReference type="InterPro" id="IPR008979">
    <property type="entry name" value="Galactose-bd-like_sf"/>
</dbReference>
<dbReference type="STRING" id="329884.A0A4U0XGU8"/>
<dbReference type="PANTHER" id="PTHR39607:SF1">
    <property type="entry name" value="B-ZIP TRANSCRIPTION FACTOR (EUROFUNG)"/>
    <property type="match status" value="1"/>
</dbReference>
<sequence>MNMYDRGTLQRAASYSYPAYPVQTSQKHYPTAHSTSSAFSASANPNEDWTKISDLAERRRIQNRIAQRNYRKKLKKRLEDLERRAGSSSASPEQRHEELARSESVTSDQTTHSTESRQRSNSNQTARARTPEVLTQHYVLPSSDQSMFSQTYTRQISTSPPPFSYTGLPSTGASYGYGQATTYCSLPSTGVDMPLYHQYLPPTEQVYGMPTPSIKQEPAFYFDDDQSPFAASYAAISGVDVSTTDSYPYAEVERRRLDGIGRQCARREEQREYCAVITTLYLGDHHSRGNSHQSHLDVSTAGSSARFYGHLDIKTLGGAGFASQKTTGDWDLSKYVGIRLDVEKGDKKRYTFILKDKLLPPNPENGREQATISYEADFDLPSQTIPGDAHNRTVTIPFASLNPTYRGKLQKDAPALDTKNIKQISLMMRSFFGTQEGDFSLTLKSTTAISKIPKHASDTSVTQSVDARQLEDGTGTERSDKEADYYRLSALDLRLHKRLVAVLLTGVAALAVTYQLMRWLKA</sequence>
<dbReference type="AlphaFoldDB" id="A0A4U0XGU8"/>
<dbReference type="CDD" id="cd14688">
    <property type="entry name" value="bZIP_YAP"/>
    <property type="match status" value="1"/>
</dbReference>
<reference evidence="4 5" key="1">
    <citation type="submission" date="2017-03" db="EMBL/GenBank/DDBJ databases">
        <title>Genomes of endolithic fungi from Antarctica.</title>
        <authorList>
            <person name="Coleine C."/>
            <person name="Masonjones S."/>
            <person name="Stajich J.E."/>
        </authorList>
    </citation>
    <scope>NUCLEOTIDE SEQUENCE [LARGE SCALE GENOMIC DNA]</scope>
    <source>
        <strain evidence="4 5">CCFEE 5184</strain>
    </source>
</reference>
<dbReference type="InterPro" id="IPR046347">
    <property type="entry name" value="bZIP_sf"/>
</dbReference>
<dbReference type="Proteomes" id="UP000309340">
    <property type="component" value="Unassembled WGS sequence"/>
</dbReference>
<name>A0A4U0XGU8_9PEZI</name>
<dbReference type="SUPFAM" id="SSF57959">
    <property type="entry name" value="Leucine zipper domain"/>
    <property type="match status" value="1"/>
</dbReference>
<feature type="region of interest" description="Disordered" evidence="1">
    <location>
        <begin position="80"/>
        <end position="132"/>
    </location>
</feature>
<evidence type="ECO:0000313" key="4">
    <source>
        <dbReference type="EMBL" id="TKA74708.1"/>
    </source>
</evidence>
<evidence type="ECO:0000256" key="2">
    <source>
        <dbReference type="SAM" id="Phobius"/>
    </source>
</evidence>
<feature type="compositionally biased region" description="Polar residues" evidence="1">
    <location>
        <begin position="103"/>
        <end position="127"/>
    </location>
</feature>
<dbReference type="OrthoDB" id="426386at2759"/>